<dbReference type="EMBL" id="JAVDUU010000004">
    <property type="protein sequence ID" value="MDR6943973.1"/>
    <property type="molecule type" value="Genomic_DNA"/>
</dbReference>
<protein>
    <submittedName>
        <fullName evidence="2">Uncharacterized protein</fullName>
    </submittedName>
</protein>
<sequence>MKKILTLSALLLITCLSSFAQTIANPKVETWDDWNSRITKIETDKQFTIVTIEYTANGNNAWVQLNKEIFIQTDVNNEHYNYVKSDNIPIAPAKHTFAHEGDKLEFKVYFKKIPAAAKSIDIIERAGQRKAGISFFNFYNVSLTEPYPAGTKIKITDVVLTPPPIPAPGEQDNMNNAMNSMVPMYKTMVSSMMNAQFDYFKQPGKIAEIANLNKQYFDALIKEGFTSDQALKITTSNSLLSKLSSINGQ</sequence>
<organism evidence="2 3">
    <name type="scientific">Mucilaginibacter pocheonensis</name>
    <dbReference type="NCBI Taxonomy" id="398050"/>
    <lineage>
        <taxon>Bacteria</taxon>
        <taxon>Pseudomonadati</taxon>
        <taxon>Bacteroidota</taxon>
        <taxon>Sphingobacteriia</taxon>
        <taxon>Sphingobacteriales</taxon>
        <taxon>Sphingobacteriaceae</taxon>
        <taxon>Mucilaginibacter</taxon>
    </lineage>
</organism>
<dbReference type="RefSeq" id="WP_310099189.1">
    <property type="nucleotide sequence ID" value="NZ_JAVDUU010000004.1"/>
</dbReference>
<keyword evidence="3" id="KW-1185">Reference proteome</keyword>
<evidence type="ECO:0000313" key="3">
    <source>
        <dbReference type="Proteomes" id="UP001247620"/>
    </source>
</evidence>
<evidence type="ECO:0000313" key="2">
    <source>
        <dbReference type="EMBL" id="MDR6943973.1"/>
    </source>
</evidence>
<proteinExistence type="predicted"/>
<reference evidence="2 3" key="1">
    <citation type="submission" date="2023-07" db="EMBL/GenBank/DDBJ databases">
        <title>Sorghum-associated microbial communities from plants grown in Nebraska, USA.</title>
        <authorList>
            <person name="Schachtman D."/>
        </authorList>
    </citation>
    <scope>NUCLEOTIDE SEQUENCE [LARGE SCALE GENOMIC DNA]</scope>
    <source>
        <strain evidence="2 3">3262</strain>
    </source>
</reference>
<dbReference type="Proteomes" id="UP001247620">
    <property type="component" value="Unassembled WGS sequence"/>
</dbReference>
<comment type="caution">
    <text evidence="2">The sequence shown here is derived from an EMBL/GenBank/DDBJ whole genome shotgun (WGS) entry which is preliminary data.</text>
</comment>
<evidence type="ECO:0000256" key="1">
    <source>
        <dbReference type="SAM" id="SignalP"/>
    </source>
</evidence>
<keyword evidence="1" id="KW-0732">Signal</keyword>
<feature type="signal peptide" evidence="1">
    <location>
        <begin position="1"/>
        <end position="20"/>
    </location>
</feature>
<name>A0ABU1TF59_9SPHI</name>
<gene>
    <name evidence="2" type="ORF">J2W55_003833</name>
</gene>
<feature type="chain" id="PRO_5046432178" evidence="1">
    <location>
        <begin position="21"/>
        <end position="249"/>
    </location>
</feature>
<accession>A0ABU1TF59</accession>